<dbReference type="EMBL" id="CAEZXX010000043">
    <property type="protein sequence ID" value="CAB4704957.1"/>
    <property type="molecule type" value="Genomic_DNA"/>
</dbReference>
<dbReference type="InterPro" id="IPR036286">
    <property type="entry name" value="LexA/Signal_pep-like_sf"/>
</dbReference>
<proteinExistence type="inferred from homology"/>
<keyword evidence="6" id="KW-0378">Hydrolase</keyword>
<accession>A0A6J6T0C0</accession>
<evidence type="ECO:0000256" key="6">
    <source>
        <dbReference type="ARBA" id="ARBA00022801"/>
    </source>
</evidence>
<keyword evidence="7" id="KW-0068">Autocatalytic cleavage</keyword>
<evidence type="ECO:0000256" key="7">
    <source>
        <dbReference type="ARBA" id="ARBA00022813"/>
    </source>
</evidence>
<evidence type="ECO:0000256" key="9">
    <source>
        <dbReference type="ARBA" id="ARBA00023125"/>
    </source>
</evidence>
<dbReference type="GO" id="GO:0006281">
    <property type="term" value="P:DNA repair"/>
    <property type="evidence" value="ECO:0007669"/>
    <property type="project" value="UniProtKB-KW"/>
</dbReference>
<evidence type="ECO:0000256" key="1">
    <source>
        <dbReference type="ARBA" id="ARBA00007484"/>
    </source>
</evidence>
<dbReference type="GO" id="GO:0003677">
    <property type="term" value="F:DNA binding"/>
    <property type="evidence" value="ECO:0007669"/>
    <property type="project" value="UniProtKB-KW"/>
</dbReference>
<evidence type="ECO:0000256" key="4">
    <source>
        <dbReference type="ARBA" id="ARBA00022705"/>
    </source>
</evidence>
<keyword evidence="8" id="KW-0805">Transcription regulation</keyword>
<dbReference type="SUPFAM" id="SSF51306">
    <property type="entry name" value="LexA/Signal peptidase"/>
    <property type="match status" value="1"/>
</dbReference>
<dbReference type="InterPro" id="IPR039418">
    <property type="entry name" value="LexA-like"/>
</dbReference>
<dbReference type="FunFam" id="2.10.109.10:FF:000001">
    <property type="entry name" value="LexA repressor"/>
    <property type="match status" value="1"/>
</dbReference>
<evidence type="ECO:0000256" key="3">
    <source>
        <dbReference type="ARBA" id="ARBA00022491"/>
    </source>
</evidence>
<evidence type="ECO:0000256" key="2">
    <source>
        <dbReference type="ARBA" id="ARBA00011738"/>
    </source>
</evidence>
<dbReference type="AlphaFoldDB" id="A0A6J6T0C0"/>
<comment type="similarity">
    <text evidence="1">Belongs to the peptidase S24 family.</text>
</comment>
<keyword evidence="5" id="KW-0227">DNA damage</keyword>
<keyword evidence="12" id="KW-0742">SOS response</keyword>
<evidence type="ECO:0000313" key="17">
    <source>
        <dbReference type="EMBL" id="CAB5053778.1"/>
    </source>
</evidence>
<sequence length="211" mass="23142">MRATGLTPRQREILEYIETNISERGFPPSVREIGEAVGLNSPSTVHNHLETLTRLGYLVRDPSKPRAMLVRYDSGSGAAIERRPVRHVPLVGSVAAGVDVLAEENVEEVLPLPLDFTGDGDLFMLKVRGDSMVDAGILDGDYVVARQQHEARNGDTVVVGIPGGEATVKTWQRKGNKVTLIPHNPRLEPMTFDAGEVEIYGKVVTLLRRLD</sequence>
<evidence type="ECO:0000259" key="13">
    <source>
        <dbReference type="Pfam" id="PF00717"/>
    </source>
</evidence>
<evidence type="ECO:0000259" key="14">
    <source>
        <dbReference type="Pfam" id="PF01726"/>
    </source>
</evidence>
<dbReference type="InterPro" id="IPR006197">
    <property type="entry name" value="Peptidase_S24_LexA"/>
</dbReference>
<dbReference type="GO" id="GO:0045892">
    <property type="term" value="P:negative regulation of DNA-templated transcription"/>
    <property type="evidence" value="ECO:0007669"/>
    <property type="project" value="InterPro"/>
</dbReference>
<dbReference type="InterPro" id="IPR006200">
    <property type="entry name" value="LexA"/>
</dbReference>
<name>A0A6J6T0C0_9ZZZZ</name>
<evidence type="ECO:0000256" key="12">
    <source>
        <dbReference type="ARBA" id="ARBA00023236"/>
    </source>
</evidence>
<dbReference type="EMBL" id="CAFBQP010000006">
    <property type="protein sequence ID" value="CAB5053778.1"/>
    <property type="molecule type" value="Genomic_DNA"/>
</dbReference>
<evidence type="ECO:0000313" key="16">
    <source>
        <dbReference type="EMBL" id="CAB4740576.1"/>
    </source>
</evidence>
<dbReference type="FunFam" id="1.10.10.10:FF:000009">
    <property type="entry name" value="LexA repressor"/>
    <property type="match status" value="1"/>
</dbReference>
<dbReference type="EMBL" id="CAEZYY010000002">
    <property type="protein sequence ID" value="CAB4740576.1"/>
    <property type="molecule type" value="Genomic_DNA"/>
</dbReference>
<feature type="domain" description="LexA repressor DNA-binding" evidence="14">
    <location>
        <begin position="4"/>
        <end position="67"/>
    </location>
</feature>
<dbReference type="InterPro" id="IPR006199">
    <property type="entry name" value="LexA_DNA-bd_dom"/>
</dbReference>
<evidence type="ECO:0000256" key="11">
    <source>
        <dbReference type="ARBA" id="ARBA00023204"/>
    </source>
</evidence>
<dbReference type="PANTHER" id="PTHR33516:SF2">
    <property type="entry name" value="LEXA REPRESSOR-RELATED"/>
    <property type="match status" value="1"/>
</dbReference>
<dbReference type="HAMAP" id="MF_00015">
    <property type="entry name" value="LexA"/>
    <property type="match status" value="1"/>
</dbReference>
<dbReference type="InterPro" id="IPR050077">
    <property type="entry name" value="LexA_repressor"/>
</dbReference>
<keyword evidence="10" id="KW-0804">Transcription</keyword>
<dbReference type="PANTHER" id="PTHR33516">
    <property type="entry name" value="LEXA REPRESSOR"/>
    <property type="match status" value="1"/>
</dbReference>
<dbReference type="InterPro" id="IPR036390">
    <property type="entry name" value="WH_DNA-bd_sf"/>
</dbReference>
<protein>
    <submittedName>
        <fullName evidence="16">Unannotated protein</fullName>
    </submittedName>
</protein>
<reference evidence="16" key="1">
    <citation type="submission" date="2020-05" db="EMBL/GenBank/DDBJ databases">
        <authorList>
            <person name="Chiriac C."/>
            <person name="Salcher M."/>
            <person name="Ghai R."/>
            <person name="Kavagutti S V."/>
        </authorList>
    </citation>
    <scope>NUCLEOTIDE SEQUENCE</scope>
</reference>
<evidence type="ECO:0000256" key="5">
    <source>
        <dbReference type="ARBA" id="ARBA00022763"/>
    </source>
</evidence>
<dbReference type="Gene3D" id="1.10.10.10">
    <property type="entry name" value="Winged helix-like DNA-binding domain superfamily/Winged helix DNA-binding domain"/>
    <property type="match status" value="1"/>
</dbReference>
<dbReference type="GO" id="GO:0006508">
    <property type="term" value="P:proteolysis"/>
    <property type="evidence" value="ECO:0007669"/>
    <property type="project" value="InterPro"/>
</dbReference>
<dbReference type="Pfam" id="PF00717">
    <property type="entry name" value="Peptidase_S24"/>
    <property type="match status" value="1"/>
</dbReference>
<evidence type="ECO:0000256" key="8">
    <source>
        <dbReference type="ARBA" id="ARBA00023015"/>
    </source>
</evidence>
<keyword evidence="9" id="KW-0238">DNA-binding</keyword>
<evidence type="ECO:0000313" key="15">
    <source>
        <dbReference type="EMBL" id="CAB4704957.1"/>
    </source>
</evidence>
<organism evidence="16">
    <name type="scientific">freshwater metagenome</name>
    <dbReference type="NCBI Taxonomy" id="449393"/>
    <lineage>
        <taxon>unclassified sequences</taxon>
        <taxon>metagenomes</taxon>
        <taxon>ecological metagenomes</taxon>
    </lineage>
</organism>
<keyword evidence="3" id="KW-0678">Repressor</keyword>
<feature type="domain" description="Peptidase S24/S26A/S26B/S26C" evidence="13">
    <location>
        <begin position="89"/>
        <end position="204"/>
    </location>
</feature>
<evidence type="ECO:0000256" key="10">
    <source>
        <dbReference type="ARBA" id="ARBA00023163"/>
    </source>
</evidence>
<keyword evidence="4" id="KW-0235">DNA replication</keyword>
<dbReference type="CDD" id="cd06529">
    <property type="entry name" value="S24_LexA-like"/>
    <property type="match status" value="1"/>
</dbReference>
<dbReference type="NCBIfam" id="TIGR00498">
    <property type="entry name" value="lexA"/>
    <property type="match status" value="1"/>
</dbReference>
<dbReference type="SUPFAM" id="SSF46785">
    <property type="entry name" value="Winged helix' DNA-binding domain"/>
    <property type="match status" value="1"/>
</dbReference>
<dbReference type="InterPro" id="IPR015927">
    <property type="entry name" value="Peptidase_S24_S26A/B/C"/>
</dbReference>
<gene>
    <name evidence="15" type="ORF">UFOPK2602_00802</name>
    <name evidence="16" type="ORF">UFOPK2806_00347</name>
    <name evidence="17" type="ORF">UFOPK4306_00258</name>
</gene>
<dbReference type="PRINTS" id="PR00726">
    <property type="entry name" value="LEXASERPTASE"/>
</dbReference>
<dbReference type="GO" id="GO:0004252">
    <property type="term" value="F:serine-type endopeptidase activity"/>
    <property type="evidence" value="ECO:0007669"/>
    <property type="project" value="InterPro"/>
</dbReference>
<dbReference type="Gene3D" id="2.10.109.10">
    <property type="entry name" value="Umud Fragment, subunit A"/>
    <property type="match status" value="1"/>
</dbReference>
<dbReference type="GO" id="GO:0009432">
    <property type="term" value="P:SOS response"/>
    <property type="evidence" value="ECO:0007669"/>
    <property type="project" value="UniProtKB-KW"/>
</dbReference>
<dbReference type="Pfam" id="PF01726">
    <property type="entry name" value="LexA_DNA_bind"/>
    <property type="match status" value="1"/>
</dbReference>
<comment type="subunit">
    <text evidence="2">Homodimer.</text>
</comment>
<dbReference type="InterPro" id="IPR036388">
    <property type="entry name" value="WH-like_DNA-bd_sf"/>
</dbReference>
<keyword evidence="11" id="KW-0234">DNA repair</keyword>
<dbReference type="GO" id="GO:0006260">
    <property type="term" value="P:DNA replication"/>
    <property type="evidence" value="ECO:0007669"/>
    <property type="project" value="UniProtKB-KW"/>
</dbReference>